<dbReference type="OrthoDB" id="9777306at2"/>
<dbReference type="InterPro" id="IPR000917">
    <property type="entry name" value="Sulfatase_N"/>
</dbReference>
<keyword evidence="4" id="KW-1185">Reference proteome</keyword>
<reference evidence="3 4" key="1">
    <citation type="submission" date="2019-03" db="EMBL/GenBank/DDBJ databases">
        <title>Three New Species of Nocardioides, Nocardioides euryhalodurans sp. nov., Nocardioides seonyuensis sp. nov. and Nocardioides eburneoflavus sp. nov., Iolated from Soil.</title>
        <authorList>
            <person name="Roh S.G."/>
            <person name="Lee C."/>
            <person name="Kim M.-K."/>
            <person name="Kim S.B."/>
        </authorList>
    </citation>
    <scope>NUCLEOTIDE SEQUENCE [LARGE SCALE GENOMIC DNA]</scope>
    <source>
        <strain evidence="3 4">MMS17-SY117</strain>
    </source>
</reference>
<dbReference type="PANTHER" id="PTHR43108:SF8">
    <property type="entry name" value="SD21168P"/>
    <property type="match status" value="1"/>
</dbReference>
<sequence length="569" mass="61134">MARAAVAVLVTALVAGCGARREPVEADPQPRTPVVDGHRLQPRATSAPAAPAGPASVVLVLVDDLSTELLQTMDEAGEMARAGASYENSFVVDSLCCVSRSSLLTGQYPHQTGVLTNTANTPNAFGPLGGWEAFAAYGNASRSVNLQLREAGWTTGFVGKFLNEYDYSPGGELPLVPPGWSDWQPVFGNAYDGWDFDLLHADADGVRVEHVDAPPAEASDAAKDAAYAGTVIADRAVDFVREHRDDRAPYFLTVAPYGTHSRVGPDPSYPGDPGFPPAFGDRPSAGRPGNCGPVACASLGVDDLPGFGDPQADNEPLRSDGTPAAPWRPLGMTPDEDKAVAALRARAQMAQSIDRMVARIRDEVGPDTYVVLTSDNGFHLGQHALGQGKGTAFTSDVQVPLLVTGPGVAPGARSEVVSNLDLAATLEDLAGLPPSPWRSGTSLLPTFGDPKLDRRRFAFVEHTWARSLGTDPDAMYAGGTMDLIPSYLAVRSRTGLLVRYDLDPTWEGIDHAWEFYDYTRVGWERTNGYADPAHRAQVRLLTDRLARFEACQRFTRDEEVPDHCRRLTR</sequence>
<dbReference type="Gene3D" id="3.40.720.10">
    <property type="entry name" value="Alkaline Phosphatase, subunit A"/>
    <property type="match status" value="1"/>
</dbReference>
<dbReference type="InterPro" id="IPR017850">
    <property type="entry name" value="Alkaline_phosphatase_core_sf"/>
</dbReference>
<dbReference type="PROSITE" id="PS51257">
    <property type="entry name" value="PROKAR_LIPOPROTEIN"/>
    <property type="match status" value="1"/>
</dbReference>
<feature type="domain" description="Sulfatase N-terminal" evidence="2">
    <location>
        <begin position="57"/>
        <end position="431"/>
    </location>
</feature>
<evidence type="ECO:0000313" key="4">
    <source>
        <dbReference type="Proteomes" id="UP000294894"/>
    </source>
</evidence>
<dbReference type="RefSeq" id="WP_135078125.1">
    <property type="nucleotide sequence ID" value="NZ_CP038267.1"/>
</dbReference>
<proteinExistence type="predicted"/>
<evidence type="ECO:0000259" key="2">
    <source>
        <dbReference type="Pfam" id="PF00884"/>
    </source>
</evidence>
<evidence type="ECO:0000313" key="3">
    <source>
        <dbReference type="EMBL" id="QBR93072.1"/>
    </source>
</evidence>
<dbReference type="EMBL" id="CP038267">
    <property type="protein sequence ID" value="QBR93072.1"/>
    <property type="molecule type" value="Genomic_DNA"/>
</dbReference>
<organism evidence="3 4">
    <name type="scientific">Nocardioides euryhalodurans</name>
    <dbReference type="NCBI Taxonomy" id="2518370"/>
    <lineage>
        <taxon>Bacteria</taxon>
        <taxon>Bacillati</taxon>
        <taxon>Actinomycetota</taxon>
        <taxon>Actinomycetes</taxon>
        <taxon>Propionibacteriales</taxon>
        <taxon>Nocardioidaceae</taxon>
        <taxon>Nocardioides</taxon>
    </lineage>
</organism>
<dbReference type="KEGG" id="noy:EXE57_12935"/>
<name>A0A4V1BE18_9ACTN</name>
<feature type="region of interest" description="Disordered" evidence="1">
    <location>
        <begin position="305"/>
        <end position="333"/>
    </location>
</feature>
<dbReference type="PANTHER" id="PTHR43108">
    <property type="entry name" value="N-ACETYLGLUCOSAMINE-6-SULFATASE FAMILY MEMBER"/>
    <property type="match status" value="1"/>
</dbReference>
<dbReference type="Pfam" id="PF00884">
    <property type="entry name" value="Sulfatase"/>
    <property type="match status" value="1"/>
</dbReference>
<feature type="region of interest" description="Disordered" evidence="1">
    <location>
        <begin position="21"/>
        <end position="51"/>
    </location>
</feature>
<protein>
    <recommendedName>
        <fullName evidence="2">Sulfatase N-terminal domain-containing protein</fullName>
    </recommendedName>
</protein>
<accession>A0A4V1BE18</accession>
<gene>
    <name evidence="3" type="ORF">EXE57_12935</name>
</gene>
<dbReference type="SUPFAM" id="SSF53649">
    <property type="entry name" value="Alkaline phosphatase-like"/>
    <property type="match status" value="1"/>
</dbReference>
<evidence type="ECO:0000256" key="1">
    <source>
        <dbReference type="SAM" id="MobiDB-lite"/>
    </source>
</evidence>
<feature type="compositionally biased region" description="Low complexity" evidence="1">
    <location>
        <begin position="42"/>
        <end position="51"/>
    </location>
</feature>
<dbReference type="Proteomes" id="UP000294894">
    <property type="component" value="Chromosome"/>
</dbReference>
<dbReference type="AlphaFoldDB" id="A0A4V1BE18"/>